<dbReference type="Proteomes" id="UP000271162">
    <property type="component" value="Unassembled WGS sequence"/>
</dbReference>
<keyword evidence="4" id="KW-1185">Reference proteome</keyword>
<reference evidence="5" key="1">
    <citation type="submission" date="2017-02" db="UniProtKB">
        <authorList>
            <consortium name="WormBaseParasite"/>
        </authorList>
    </citation>
    <scope>IDENTIFICATION</scope>
</reference>
<feature type="transmembrane region" description="Helical" evidence="1">
    <location>
        <begin position="65"/>
        <end position="83"/>
    </location>
</feature>
<protein>
    <submittedName>
        <fullName evidence="5">L-lactate permease</fullName>
    </submittedName>
</protein>
<dbReference type="WBParaSite" id="NBR_0000111701-mRNA-1">
    <property type="protein sequence ID" value="NBR_0000111701-mRNA-1"/>
    <property type="gene ID" value="NBR_0000111701"/>
</dbReference>
<keyword evidence="1" id="KW-1133">Transmembrane helix</keyword>
<keyword evidence="2" id="KW-0732">Signal</keyword>
<reference evidence="3 4" key="2">
    <citation type="submission" date="2018-11" db="EMBL/GenBank/DDBJ databases">
        <authorList>
            <consortium name="Pathogen Informatics"/>
        </authorList>
    </citation>
    <scope>NUCLEOTIDE SEQUENCE [LARGE SCALE GENOMIC DNA]</scope>
</reference>
<name>A0A0N4XF15_NIPBR</name>
<evidence type="ECO:0000313" key="5">
    <source>
        <dbReference type="WBParaSite" id="NBR_0000111701-mRNA-1"/>
    </source>
</evidence>
<dbReference type="EMBL" id="UYSL01000756">
    <property type="protein sequence ID" value="VDL64373.1"/>
    <property type="molecule type" value="Genomic_DNA"/>
</dbReference>
<feature type="chain" id="PRO_5043124578" evidence="2">
    <location>
        <begin position="28"/>
        <end position="84"/>
    </location>
</feature>
<dbReference type="AlphaFoldDB" id="A0A0N4XF15"/>
<accession>A0A0N4XF15</accession>
<keyword evidence="1" id="KW-0472">Membrane</keyword>
<evidence type="ECO:0000313" key="4">
    <source>
        <dbReference type="Proteomes" id="UP000271162"/>
    </source>
</evidence>
<keyword evidence="1" id="KW-0812">Transmembrane</keyword>
<organism evidence="5">
    <name type="scientific">Nippostrongylus brasiliensis</name>
    <name type="common">Rat hookworm</name>
    <dbReference type="NCBI Taxonomy" id="27835"/>
    <lineage>
        <taxon>Eukaryota</taxon>
        <taxon>Metazoa</taxon>
        <taxon>Ecdysozoa</taxon>
        <taxon>Nematoda</taxon>
        <taxon>Chromadorea</taxon>
        <taxon>Rhabditida</taxon>
        <taxon>Rhabditina</taxon>
        <taxon>Rhabditomorpha</taxon>
        <taxon>Strongyloidea</taxon>
        <taxon>Heligmosomidae</taxon>
        <taxon>Nippostrongylus</taxon>
    </lineage>
</organism>
<sequence length="84" mass="9350">MFASIGGGAAFTRWWHLLAGLFSPTIPAEFDSDANQLMRNDTEEYEMFSKGQSHREPKQLSNNSASVIAVALITLAIVMWVYVL</sequence>
<evidence type="ECO:0000256" key="1">
    <source>
        <dbReference type="SAM" id="Phobius"/>
    </source>
</evidence>
<proteinExistence type="predicted"/>
<feature type="signal peptide" evidence="2">
    <location>
        <begin position="1"/>
        <end position="27"/>
    </location>
</feature>
<evidence type="ECO:0000256" key="2">
    <source>
        <dbReference type="SAM" id="SignalP"/>
    </source>
</evidence>
<evidence type="ECO:0000313" key="3">
    <source>
        <dbReference type="EMBL" id="VDL64373.1"/>
    </source>
</evidence>
<gene>
    <name evidence="3" type="ORF">NBR_LOCUS1118</name>
</gene>